<dbReference type="AlphaFoldDB" id="A0A319EFM7"/>
<dbReference type="VEuPathDB" id="FungiDB:BO78DRAFT_339531"/>
<dbReference type="SUPFAM" id="SSF53474">
    <property type="entry name" value="alpha/beta-Hydrolases"/>
    <property type="match status" value="1"/>
</dbReference>
<dbReference type="PANTHER" id="PTHR46118:SF4">
    <property type="entry name" value="PROTEIN ABHD11"/>
    <property type="match status" value="1"/>
</dbReference>
<sequence>MASYPRQFLRHLHATRSLHRQVPTARVPLAFELHNPPNRAVAHRPTTTTTSPILFLHGFLGSKRENRHISRELANRVPVTVYRLLAQDLSRPVYTLDMRNHGDSPHHPKHDYMEMALDVKSFIEQHKLQSPTVIGHSMGAKTALTLALESPNLVKDILAIDNCPIHLPLEPEFQRYLEGLARLRDERVSNHQEADRFLARYEESPSIRLWLISNLVKNPNTSYLDVRVPVETLFDAVGPLGEFPYTEDELQSRNFHGRTLFLRALRSHYIPEEAFPVIYSGFPAAKIVDVDSGHWIVQERAGVFRKVTTEFLSSG</sequence>
<dbReference type="InterPro" id="IPR000073">
    <property type="entry name" value="AB_hydrolase_1"/>
</dbReference>
<dbReference type="Pfam" id="PF00561">
    <property type="entry name" value="Abhydrolase_1"/>
    <property type="match status" value="1"/>
</dbReference>
<dbReference type="PANTHER" id="PTHR46118">
    <property type="entry name" value="PROTEIN ABHD11"/>
    <property type="match status" value="1"/>
</dbReference>
<dbReference type="InterPro" id="IPR029058">
    <property type="entry name" value="AB_hydrolase_fold"/>
</dbReference>
<protein>
    <submittedName>
        <fullName evidence="4">Alpha/beta-hydrolase</fullName>
    </submittedName>
</protein>
<evidence type="ECO:0000256" key="1">
    <source>
        <dbReference type="ARBA" id="ARBA00008645"/>
    </source>
</evidence>
<dbReference type="Gene3D" id="3.40.50.1820">
    <property type="entry name" value="alpha/beta hydrolase"/>
    <property type="match status" value="1"/>
</dbReference>
<dbReference type="OrthoDB" id="8119704at2759"/>
<evidence type="ECO:0000256" key="2">
    <source>
        <dbReference type="ARBA" id="ARBA00022801"/>
    </source>
</evidence>
<comment type="similarity">
    <text evidence="1">Belongs to the AB hydrolase superfamily.</text>
</comment>
<gene>
    <name evidence="4" type="ORF">BO78DRAFT_339531</name>
</gene>
<organism evidence="4 5">
    <name type="scientific">Aspergillus sclerotiicarbonarius (strain CBS 121057 / IBT 28362)</name>
    <dbReference type="NCBI Taxonomy" id="1448318"/>
    <lineage>
        <taxon>Eukaryota</taxon>
        <taxon>Fungi</taxon>
        <taxon>Dikarya</taxon>
        <taxon>Ascomycota</taxon>
        <taxon>Pezizomycotina</taxon>
        <taxon>Eurotiomycetes</taxon>
        <taxon>Eurotiomycetidae</taxon>
        <taxon>Eurotiales</taxon>
        <taxon>Aspergillaceae</taxon>
        <taxon>Aspergillus</taxon>
        <taxon>Aspergillus subgen. Circumdati</taxon>
    </lineage>
</organism>
<keyword evidence="5" id="KW-1185">Reference proteome</keyword>
<dbReference type="GO" id="GO:0005739">
    <property type="term" value="C:mitochondrion"/>
    <property type="evidence" value="ECO:0007669"/>
    <property type="project" value="TreeGrafter"/>
</dbReference>
<evidence type="ECO:0000313" key="4">
    <source>
        <dbReference type="EMBL" id="PYI08350.1"/>
    </source>
</evidence>
<accession>A0A319EFM7</accession>
<feature type="domain" description="AB hydrolase-1" evidence="3">
    <location>
        <begin position="52"/>
        <end position="297"/>
    </location>
</feature>
<reference evidence="4 5" key="1">
    <citation type="submission" date="2018-02" db="EMBL/GenBank/DDBJ databases">
        <title>The genomes of Aspergillus section Nigri reveals drivers in fungal speciation.</title>
        <authorList>
            <consortium name="DOE Joint Genome Institute"/>
            <person name="Vesth T.C."/>
            <person name="Nybo J."/>
            <person name="Theobald S."/>
            <person name="Brandl J."/>
            <person name="Frisvad J.C."/>
            <person name="Nielsen K.F."/>
            <person name="Lyhne E.K."/>
            <person name="Kogle M.E."/>
            <person name="Kuo A."/>
            <person name="Riley R."/>
            <person name="Clum A."/>
            <person name="Nolan M."/>
            <person name="Lipzen A."/>
            <person name="Salamov A."/>
            <person name="Henrissat B."/>
            <person name="Wiebenga A."/>
            <person name="De vries R.P."/>
            <person name="Grigoriev I.V."/>
            <person name="Mortensen U.H."/>
            <person name="Andersen M.R."/>
            <person name="Baker S.E."/>
        </authorList>
    </citation>
    <scope>NUCLEOTIDE SEQUENCE [LARGE SCALE GENOMIC DNA]</scope>
    <source>
        <strain evidence="4 5">CBS 121057</strain>
    </source>
</reference>
<evidence type="ECO:0000259" key="3">
    <source>
        <dbReference type="Pfam" id="PF00561"/>
    </source>
</evidence>
<dbReference type="Proteomes" id="UP000248423">
    <property type="component" value="Unassembled WGS sequence"/>
</dbReference>
<dbReference type="STRING" id="1448318.A0A319EFM7"/>
<name>A0A319EFM7_ASPSB</name>
<evidence type="ECO:0000313" key="5">
    <source>
        <dbReference type="Proteomes" id="UP000248423"/>
    </source>
</evidence>
<dbReference type="GO" id="GO:0052689">
    <property type="term" value="F:carboxylic ester hydrolase activity"/>
    <property type="evidence" value="ECO:0007669"/>
    <property type="project" value="TreeGrafter"/>
</dbReference>
<dbReference type="EMBL" id="KZ826335">
    <property type="protein sequence ID" value="PYI08350.1"/>
    <property type="molecule type" value="Genomic_DNA"/>
</dbReference>
<keyword evidence="2 4" id="KW-0378">Hydrolase</keyword>
<proteinExistence type="inferred from homology"/>